<evidence type="ECO:0000256" key="8">
    <source>
        <dbReference type="ARBA" id="ARBA00078354"/>
    </source>
</evidence>
<feature type="domain" description="Rhodanese" evidence="9">
    <location>
        <begin position="162"/>
        <end position="275"/>
    </location>
</feature>
<evidence type="ECO:0000256" key="1">
    <source>
        <dbReference type="ARBA" id="ARBA00004496"/>
    </source>
</evidence>
<dbReference type="InterPro" id="IPR001307">
    <property type="entry name" value="Thiosulphate_STrfase_CS"/>
</dbReference>
<evidence type="ECO:0000313" key="11">
    <source>
        <dbReference type="Proteomes" id="UP000094256"/>
    </source>
</evidence>
<dbReference type="RefSeq" id="WP_069204695.1">
    <property type="nucleotide sequence ID" value="NZ_CP014168.1"/>
</dbReference>
<dbReference type="SMART" id="SM00450">
    <property type="entry name" value="RHOD"/>
    <property type="match status" value="2"/>
</dbReference>
<protein>
    <recommendedName>
        <fullName evidence="7">3-mercaptopyruvate sulfurtransferase</fullName>
        <ecNumber evidence="6">2.8.1.2</ecNumber>
    </recommendedName>
    <alternativeName>
        <fullName evidence="8">Rhodanese-like protein</fullName>
    </alternativeName>
</protein>
<feature type="domain" description="Rhodanese" evidence="9">
    <location>
        <begin position="15"/>
        <end position="132"/>
    </location>
</feature>
<dbReference type="GO" id="GO:0016784">
    <property type="term" value="F:3-mercaptopyruvate sulfurtransferase activity"/>
    <property type="evidence" value="ECO:0007669"/>
    <property type="project" value="UniProtKB-EC"/>
</dbReference>
<dbReference type="PROSITE" id="PS50206">
    <property type="entry name" value="RHODANESE_3"/>
    <property type="match status" value="2"/>
</dbReference>
<evidence type="ECO:0000256" key="7">
    <source>
        <dbReference type="ARBA" id="ARBA00070833"/>
    </source>
</evidence>
<comment type="subcellular location">
    <subcellularLocation>
        <location evidence="1">Cytoplasm</location>
    </subcellularLocation>
</comment>
<dbReference type="Gene3D" id="3.40.250.10">
    <property type="entry name" value="Rhodanese-like domain"/>
    <property type="match status" value="2"/>
</dbReference>
<dbReference type="EMBL" id="CP014168">
    <property type="protein sequence ID" value="AOH84127.1"/>
    <property type="molecule type" value="Genomic_DNA"/>
</dbReference>
<keyword evidence="10" id="KW-0670">Pyruvate</keyword>
<sequence length="279" mass="29523">MDSLVSTEWLAAELGAADLRIVDASYYLAEHNRDAQAEFAVAHIPGAVFLDLAKVADTVSPFPTMLPPPEAFANQMQSLGLGDGTRIVIYDASPVRSSARAWWMLRHFGMRDIAILDGGFTKWRAEGRATESGVPTPHPGHVTITAIRDDVRDLAAMRANIDSGAEQVLDARSASRFTGEEADPRPGVASGHIPGSKHLHYAKLFNADNTWKTGEALQAAFDAAGIDLSKPLVTTCGSGITASGLLFGAHLLGADGALYDGSWSEWGADPATPKATGEA</sequence>
<dbReference type="CDD" id="cd01448">
    <property type="entry name" value="TST_Repeat_1"/>
    <property type="match status" value="1"/>
</dbReference>
<evidence type="ECO:0000256" key="4">
    <source>
        <dbReference type="ARBA" id="ARBA00022737"/>
    </source>
</evidence>
<keyword evidence="3 10" id="KW-0808">Transferase</keyword>
<organism evidence="10 11">
    <name type="scientific">Sphingomonas panacis</name>
    <dbReference type="NCBI Taxonomy" id="1560345"/>
    <lineage>
        <taxon>Bacteria</taxon>
        <taxon>Pseudomonadati</taxon>
        <taxon>Pseudomonadota</taxon>
        <taxon>Alphaproteobacteria</taxon>
        <taxon>Sphingomonadales</taxon>
        <taxon>Sphingomonadaceae</taxon>
        <taxon>Sphingomonas</taxon>
    </lineage>
</organism>
<dbReference type="GO" id="GO:0004792">
    <property type="term" value="F:thiosulfate-cyanide sulfurtransferase activity"/>
    <property type="evidence" value="ECO:0007669"/>
    <property type="project" value="InterPro"/>
</dbReference>
<dbReference type="EC" id="2.8.1.2" evidence="6"/>
<evidence type="ECO:0000256" key="2">
    <source>
        <dbReference type="ARBA" id="ARBA00022490"/>
    </source>
</evidence>
<dbReference type="Proteomes" id="UP000094256">
    <property type="component" value="Chromosome"/>
</dbReference>
<dbReference type="AlphaFoldDB" id="A0A1B3Z9P5"/>
<dbReference type="FunFam" id="3.40.250.10:FF:000015">
    <property type="entry name" value="Sulfurtransferase"/>
    <property type="match status" value="1"/>
</dbReference>
<keyword evidence="2" id="KW-0963">Cytoplasm</keyword>
<dbReference type="InterPro" id="IPR036873">
    <property type="entry name" value="Rhodanese-like_dom_sf"/>
</dbReference>
<evidence type="ECO:0000256" key="3">
    <source>
        <dbReference type="ARBA" id="ARBA00022679"/>
    </source>
</evidence>
<reference evidence="10 11" key="1">
    <citation type="submission" date="2016-01" db="EMBL/GenBank/DDBJ databases">
        <title>Complete genome and mega plasmid sequence of Sphingomonas panacis DCY99 elicits systemic resistance in rice to Xanthomonas oryzae.</title>
        <authorList>
            <person name="Kim Y.J."/>
            <person name="Yang D.C."/>
            <person name="Sing P."/>
        </authorList>
    </citation>
    <scope>NUCLEOTIDE SEQUENCE [LARGE SCALE GENOMIC DNA]</scope>
    <source>
        <strain evidence="10 11">DCY99</strain>
    </source>
</reference>
<name>A0A1B3Z9P5_9SPHN</name>
<dbReference type="KEGG" id="span:AWL63_09270"/>
<dbReference type="PROSITE" id="PS00380">
    <property type="entry name" value="RHODANESE_1"/>
    <property type="match status" value="1"/>
</dbReference>
<gene>
    <name evidence="10" type="primary">sseA</name>
    <name evidence="10" type="ORF">AWL63_09270</name>
</gene>
<dbReference type="GO" id="GO:0005737">
    <property type="term" value="C:cytoplasm"/>
    <property type="evidence" value="ECO:0007669"/>
    <property type="project" value="UniProtKB-SubCell"/>
</dbReference>
<dbReference type="Pfam" id="PF00581">
    <property type="entry name" value="Rhodanese"/>
    <property type="match status" value="2"/>
</dbReference>
<evidence type="ECO:0000313" key="10">
    <source>
        <dbReference type="EMBL" id="AOH84127.1"/>
    </source>
</evidence>
<keyword evidence="4" id="KW-0677">Repeat</keyword>
<dbReference type="FunFam" id="3.40.250.10:FF:000001">
    <property type="entry name" value="Sulfurtransferase"/>
    <property type="match status" value="1"/>
</dbReference>
<dbReference type="PANTHER" id="PTHR11364:SF27">
    <property type="entry name" value="SULFURTRANSFERASE"/>
    <property type="match status" value="1"/>
</dbReference>
<proteinExistence type="predicted"/>
<evidence type="ECO:0000256" key="5">
    <source>
        <dbReference type="ARBA" id="ARBA00051793"/>
    </source>
</evidence>
<dbReference type="STRING" id="1560345.AWL63_09270"/>
<dbReference type="InterPro" id="IPR001763">
    <property type="entry name" value="Rhodanese-like_dom"/>
</dbReference>
<dbReference type="PANTHER" id="PTHR11364">
    <property type="entry name" value="THIOSULFATE SULFERTANSFERASE"/>
    <property type="match status" value="1"/>
</dbReference>
<dbReference type="OrthoDB" id="9781034at2"/>
<evidence type="ECO:0000259" key="9">
    <source>
        <dbReference type="PROSITE" id="PS50206"/>
    </source>
</evidence>
<comment type="catalytic activity">
    <reaction evidence="5">
        <text>2-oxo-3-sulfanylpropanoate + [thioredoxin]-dithiol = [thioredoxin]-disulfide + hydrogen sulfide + pyruvate + H(+)</text>
        <dbReference type="Rhea" id="RHEA:21740"/>
        <dbReference type="Rhea" id="RHEA-COMP:10698"/>
        <dbReference type="Rhea" id="RHEA-COMP:10700"/>
        <dbReference type="ChEBI" id="CHEBI:15361"/>
        <dbReference type="ChEBI" id="CHEBI:15378"/>
        <dbReference type="ChEBI" id="CHEBI:29919"/>
        <dbReference type="ChEBI" id="CHEBI:29950"/>
        <dbReference type="ChEBI" id="CHEBI:50058"/>
        <dbReference type="ChEBI" id="CHEBI:57678"/>
        <dbReference type="EC" id="2.8.1.2"/>
    </reaction>
    <physiologicalReaction direction="left-to-right" evidence="5">
        <dbReference type="Rhea" id="RHEA:21741"/>
    </physiologicalReaction>
</comment>
<accession>A0A1B3Z9P5</accession>
<keyword evidence="11" id="KW-1185">Reference proteome</keyword>
<evidence type="ECO:0000256" key="6">
    <source>
        <dbReference type="ARBA" id="ARBA00066832"/>
    </source>
</evidence>
<dbReference type="SUPFAM" id="SSF52821">
    <property type="entry name" value="Rhodanese/Cell cycle control phosphatase"/>
    <property type="match status" value="2"/>
</dbReference>
<dbReference type="CDD" id="cd01449">
    <property type="entry name" value="TST_Repeat_2"/>
    <property type="match status" value="1"/>
</dbReference>
<dbReference type="InterPro" id="IPR045078">
    <property type="entry name" value="TST/MPST-like"/>
</dbReference>